<feature type="signal peptide" evidence="1">
    <location>
        <begin position="1"/>
        <end position="21"/>
    </location>
</feature>
<feature type="domain" description="DUF547" evidence="2">
    <location>
        <begin position="91"/>
        <end position="202"/>
    </location>
</feature>
<dbReference type="Pfam" id="PF04784">
    <property type="entry name" value="DUF547"/>
    <property type="match status" value="1"/>
</dbReference>
<proteinExistence type="predicted"/>
<evidence type="ECO:0000313" key="3">
    <source>
        <dbReference type="EMBL" id="ASG67728.1"/>
    </source>
</evidence>
<keyword evidence="1" id="KW-0732">Signal</keyword>
<evidence type="ECO:0000256" key="1">
    <source>
        <dbReference type="SAM" id="SignalP"/>
    </source>
</evidence>
<evidence type="ECO:0000259" key="2">
    <source>
        <dbReference type="Pfam" id="PF04784"/>
    </source>
</evidence>
<dbReference type="PANTHER" id="PTHR46361:SF3">
    <property type="entry name" value="ELECTRON CARRIER_ PROTEIN DISULFIDE OXIDOREDUCTASE"/>
    <property type="match status" value="1"/>
</dbReference>
<evidence type="ECO:0000313" key="4">
    <source>
        <dbReference type="Proteomes" id="UP000249910"/>
    </source>
</evidence>
<name>A0ABN5AZU7_9GAMM</name>
<dbReference type="Proteomes" id="UP000249910">
    <property type="component" value="Chromosome"/>
</dbReference>
<reference evidence="3 4" key="1">
    <citation type="submission" date="2017-06" db="EMBL/GenBank/DDBJ databases">
        <title>Complete genome of Francisella halioticida.</title>
        <authorList>
            <person name="Sjodin A."/>
        </authorList>
    </citation>
    <scope>NUCLEOTIDE SEQUENCE [LARGE SCALE GENOMIC DNA]</scope>
    <source>
        <strain evidence="3 4">DSM 23729</strain>
    </source>
</reference>
<organism evidence="3 4">
    <name type="scientific">Francisella halioticida</name>
    <dbReference type="NCBI Taxonomy" id="549298"/>
    <lineage>
        <taxon>Bacteria</taxon>
        <taxon>Pseudomonadati</taxon>
        <taxon>Pseudomonadota</taxon>
        <taxon>Gammaproteobacteria</taxon>
        <taxon>Thiotrichales</taxon>
        <taxon>Francisellaceae</taxon>
        <taxon>Francisella</taxon>
    </lineage>
</organism>
<keyword evidence="4" id="KW-1185">Reference proteome</keyword>
<dbReference type="PANTHER" id="PTHR46361">
    <property type="entry name" value="ELECTRON CARRIER/ PROTEIN DISULFIDE OXIDOREDUCTASE"/>
    <property type="match status" value="1"/>
</dbReference>
<dbReference type="RefSeq" id="WP_088772252.1">
    <property type="nucleotide sequence ID" value="NZ_AP023082.1"/>
</dbReference>
<feature type="chain" id="PRO_5045353083" description="DUF547 domain-containing protein" evidence="1">
    <location>
        <begin position="22"/>
        <end position="273"/>
    </location>
</feature>
<gene>
    <name evidence="3" type="ORF">CDV26_04355</name>
</gene>
<dbReference type="EMBL" id="CP022132">
    <property type="protein sequence ID" value="ASG67728.1"/>
    <property type="molecule type" value="Genomic_DNA"/>
</dbReference>
<accession>A0ABN5AZU7</accession>
<sequence>MKKLNISKYILLFFMTASLYGAPSAQLWSYWNKSNPSSTAKIDFKPWQDFLDKYVVQKGNQTFVNYAEASKNDKQKLNEIISNYSKIDILNYNKNQQLAYWINMYNMLTIKTILQYYPVKSITNIDKGWFGFSKVWDQKIVNINNKELTLNDIEHRIIRPIWHDPRVHSAVNCASISCPNLSKTAYQGDQINKQLNKSFTTWINSSKGFKLKDNNIYISKIFDWYGSDFGDQIQMRQFIAKYLASKVKKEAILDKNKVINYQNYNWNLNQLPS</sequence>
<protein>
    <recommendedName>
        <fullName evidence="2">DUF547 domain-containing protein</fullName>
    </recommendedName>
</protein>
<dbReference type="InterPro" id="IPR006869">
    <property type="entry name" value="DUF547"/>
</dbReference>